<reference evidence="3" key="1">
    <citation type="journal article" date="2015" name="Nature">
        <title>Complex archaea that bridge the gap between prokaryotes and eukaryotes.</title>
        <authorList>
            <person name="Spang A."/>
            <person name="Saw J.H."/>
            <person name="Jorgensen S.L."/>
            <person name="Zaremba-Niedzwiedzka K."/>
            <person name="Martijn J."/>
            <person name="Lind A.E."/>
            <person name="van Eijk R."/>
            <person name="Schleper C."/>
            <person name="Guy L."/>
            <person name="Ettema T.J."/>
        </authorList>
    </citation>
    <scope>NUCLEOTIDE SEQUENCE</scope>
</reference>
<name>A0A0F9FIK7_9ZZZZ</name>
<sequence length="146" mass="15280">MTFDGRVATTLVMTGLFAGACLLSLGLPQKAAFMPLLIGVPGLLLCLAQLVIDLRRPAPPPEKIAPETAGPPPSGQTELQAFAWLGAFAGVLLGFGFILGGPILVAAFVRLSSKDTWRSALFAGGGTFVVLWGIFVWLLELSLFPG</sequence>
<protein>
    <recommendedName>
        <fullName evidence="2">DUF1468 domain-containing protein</fullName>
    </recommendedName>
</protein>
<proteinExistence type="predicted"/>
<gene>
    <name evidence="3" type="ORF">LCGC14_2300390</name>
</gene>
<comment type="caution">
    <text evidence="3">The sequence shown here is derived from an EMBL/GenBank/DDBJ whole genome shotgun (WGS) entry which is preliminary data.</text>
</comment>
<evidence type="ECO:0000256" key="1">
    <source>
        <dbReference type="SAM" id="Phobius"/>
    </source>
</evidence>
<feature type="transmembrane region" description="Helical" evidence="1">
    <location>
        <begin position="81"/>
        <end position="108"/>
    </location>
</feature>
<keyword evidence="1" id="KW-0812">Transmembrane</keyword>
<organism evidence="3">
    <name type="scientific">marine sediment metagenome</name>
    <dbReference type="NCBI Taxonomy" id="412755"/>
    <lineage>
        <taxon>unclassified sequences</taxon>
        <taxon>metagenomes</taxon>
        <taxon>ecological metagenomes</taxon>
    </lineage>
</organism>
<evidence type="ECO:0000259" key="2">
    <source>
        <dbReference type="Pfam" id="PF07331"/>
    </source>
</evidence>
<evidence type="ECO:0000313" key="3">
    <source>
        <dbReference type="EMBL" id="KKL50947.1"/>
    </source>
</evidence>
<dbReference type="PROSITE" id="PS51257">
    <property type="entry name" value="PROKAR_LIPOPROTEIN"/>
    <property type="match status" value="1"/>
</dbReference>
<dbReference type="AlphaFoldDB" id="A0A0F9FIK7"/>
<keyword evidence="1" id="KW-1133">Transmembrane helix</keyword>
<feature type="transmembrane region" description="Helical" evidence="1">
    <location>
        <begin position="6"/>
        <end position="25"/>
    </location>
</feature>
<feature type="non-terminal residue" evidence="3">
    <location>
        <position position="146"/>
    </location>
</feature>
<accession>A0A0F9FIK7</accession>
<dbReference type="EMBL" id="LAZR01032419">
    <property type="protein sequence ID" value="KKL50947.1"/>
    <property type="molecule type" value="Genomic_DNA"/>
</dbReference>
<keyword evidence="1" id="KW-0472">Membrane</keyword>
<dbReference type="Pfam" id="PF07331">
    <property type="entry name" value="TctB"/>
    <property type="match status" value="1"/>
</dbReference>
<feature type="domain" description="DUF1468" evidence="2">
    <location>
        <begin position="24"/>
        <end position="143"/>
    </location>
</feature>
<feature type="transmembrane region" description="Helical" evidence="1">
    <location>
        <begin position="120"/>
        <end position="139"/>
    </location>
</feature>
<feature type="transmembrane region" description="Helical" evidence="1">
    <location>
        <begin position="32"/>
        <end position="52"/>
    </location>
</feature>
<dbReference type="InterPro" id="IPR009936">
    <property type="entry name" value="DUF1468"/>
</dbReference>